<comment type="caution">
    <text evidence="6">The sequence shown here is derived from an EMBL/GenBank/DDBJ whole genome shotgun (WGS) entry which is preliminary data.</text>
</comment>
<dbReference type="InterPro" id="IPR035434">
    <property type="entry name" value="GCL_bact_plant"/>
</dbReference>
<proteinExistence type="predicted"/>
<name>A0A3N0DS22_9ACTN</name>
<keyword evidence="4" id="KW-0067">ATP-binding</keyword>
<keyword evidence="3" id="KW-0547">Nucleotide-binding</keyword>
<dbReference type="InterPro" id="IPR014746">
    <property type="entry name" value="Gln_synth/guanido_kin_cat_dom"/>
</dbReference>
<dbReference type="GO" id="GO:0004357">
    <property type="term" value="F:glutamate-cysteine ligase activity"/>
    <property type="evidence" value="ECO:0007669"/>
    <property type="project" value="UniProtKB-EC"/>
</dbReference>
<dbReference type="PANTHER" id="PTHR34378">
    <property type="entry name" value="GLUTAMATE--CYSTEINE LIGASE, CHLOROPLASTIC"/>
    <property type="match status" value="1"/>
</dbReference>
<evidence type="ECO:0000256" key="2">
    <source>
        <dbReference type="ARBA" id="ARBA00022598"/>
    </source>
</evidence>
<comment type="catalytic activity">
    <reaction evidence="5">
        <text>L-cysteine + L-glutamate + ATP = gamma-L-glutamyl-L-cysteine + ADP + phosphate + H(+)</text>
        <dbReference type="Rhea" id="RHEA:13285"/>
        <dbReference type="ChEBI" id="CHEBI:15378"/>
        <dbReference type="ChEBI" id="CHEBI:29985"/>
        <dbReference type="ChEBI" id="CHEBI:30616"/>
        <dbReference type="ChEBI" id="CHEBI:35235"/>
        <dbReference type="ChEBI" id="CHEBI:43474"/>
        <dbReference type="ChEBI" id="CHEBI:58173"/>
        <dbReference type="ChEBI" id="CHEBI:456216"/>
        <dbReference type="EC" id="6.3.2.2"/>
    </reaction>
</comment>
<evidence type="ECO:0000313" key="6">
    <source>
        <dbReference type="EMBL" id="RNL78429.1"/>
    </source>
</evidence>
<dbReference type="Pfam" id="PF04107">
    <property type="entry name" value="GCS2"/>
    <property type="match status" value="1"/>
</dbReference>
<dbReference type="SUPFAM" id="SSF55931">
    <property type="entry name" value="Glutamine synthetase/guanido kinase"/>
    <property type="match status" value="1"/>
</dbReference>
<evidence type="ECO:0000313" key="7">
    <source>
        <dbReference type="Proteomes" id="UP000277094"/>
    </source>
</evidence>
<keyword evidence="7" id="KW-1185">Reference proteome</keyword>
<dbReference type="EMBL" id="RJSG01000002">
    <property type="protein sequence ID" value="RNL78429.1"/>
    <property type="molecule type" value="Genomic_DNA"/>
</dbReference>
<accession>A0A3N0DS22</accession>
<organism evidence="6 7">
    <name type="scientific">Nocardioides marmorisolisilvae</name>
    <dbReference type="NCBI Taxonomy" id="1542737"/>
    <lineage>
        <taxon>Bacteria</taxon>
        <taxon>Bacillati</taxon>
        <taxon>Actinomycetota</taxon>
        <taxon>Actinomycetes</taxon>
        <taxon>Propionibacteriales</taxon>
        <taxon>Nocardioidaceae</taxon>
        <taxon>Nocardioides</taxon>
    </lineage>
</organism>
<dbReference type="AlphaFoldDB" id="A0A3N0DS22"/>
<evidence type="ECO:0000256" key="5">
    <source>
        <dbReference type="ARBA" id="ARBA00048819"/>
    </source>
</evidence>
<evidence type="ECO:0000256" key="3">
    <source>
        <dbReference type="ARBA" id="ARBA00022741"/>
    </source>
</evidence>
<gene>
    <name evidence="6" type="ORF">EFL95_04840</name>
</gene>
<evidence type="ECO:0000256" key="1">
    <source>
        <dbReference type="ARBA" id="ARBA00012220"/>
    </source>
</evidence>
<dbReference type="GO" id="GO:0005524">
    <property type="term" value="F:ATP binding"/>
    <property type="evidence" value="ECO:0007669"/>
    <property type="project" value="UniProtKB-KW"/>
</dbReference>
<keyword evidence="2" id="KW-0436">Ligase</keyword>
<dbReference type="GO" id="GO:0006750">
    <property type="term" value="P:glutathione biosynthetic process"/>
    <property type="evidence" value="ECO:0007669"/>
    <property type="project" value="InterPro"/>
</dbReference>
<protein>
    <recommendedName>
        <fullName evidence="1">glutamate--cysteine ligase</fullName>
        <ecNumber evidence="1">6.3.2.2</ecNumber>
    </recommendedName>
</protein>
<dbReference type="Proteomes" id="UP000277094">
    <property type="component" value="Unassembled WGS sequence"/>
</dbReference>
<dbReference type="EC" id="6.3.2.2" evidence="1"/>
<sequence length="440" mass="46768">MNITILARPSAGSGTISTIPCAARSRIASPIDCRVIPARCAMSTARAPSGGSVAKTGLCRGCSSVKPRECAVVTMSSRRARADFSASAISGKKFGRSRPLDICKAAFQYLTGNLTLSGAVMNRTPILEAVAPLFARTGRSTRVAIEQELFAMDVFGGASVAPKRVLEAVAGRDYARWVTFEPGGQVELSLPPAETPAAAAAQLARVTDALADDLMAHGIAICARPVRGQDPNTPRHLLSPRYDAMERHLDSIGAAGRRMMRSTASTQVCLDWWAGREGLEQWRVLNLAGPFLAAATAKATGPQSRLATWLEVDPSRTAFDDRLLHGRDPVAAYADFAAGARVFVDGGVADHLTTLFPPVRPRGSYLEVRFPDARPAAQVEALVEGFAGLLYDDERRRSALAVLAGEQDRLAEHWAAAAVGTLDLELGAWLLGGDRRAVAA</sequence>
<reference evidence="6 7" key="1">
    <citation type="submission" date="2018-11" db="EMBL/GenBank/DDBJ databases">
        <authorList>
            <person name="Li F."/>
        </authorList>
    </citation>
    <scope>NUCLEOTIDE SEQUENCE [LARGE SCALE GENOMIC DNA]</scope>
    <source>
        <strain evidence="6 7">KIS18-7</strain>
    </source>
</reference>
<dbReference type="InterPro" id="IPR006336">
    <property type="entry name" value="GCS2"/>
</dbReference>
<evidence type="ECO:0000256" key="4">
    <source>
        <dbReference type="ARBA" id="ARBA00022840"/>
    </source>
</evidence>
<dbReference type="Gene3D" id="3.30.590.20">
    <property type="match status" value="1"/>
</dbReference>
<dbReference type="PANTHER" id="PTHR34378:SF1">
    <property type="entry name" value="GLUTAMATE--CYSTEINE LIGASE, CHLOROPLASTIC"/>
    <property type="match status" value="1"/>
</dbReference>